<protein>
    <submittedName>
        <fullName evidence="1">Uncharacterized protein</fullName>
    </submittedName>
</protein>
<keyword evidence="2" id="KW-1185">Reference proteome</keyword>
<dbReference type="Proteomes" id="UP001054945">
    <property type="component" value="Unassembled WGS sequence"/>
</dbReference>
<evidence type="ECO:0000313" key="2">
    <source>
        <dbReference type="Proteomes" id="UP001054945"/>
    </source>
</evidence>
<comment type="caution">
    <text evidence="1">The sequence shown here is derived from an EMBL/GenBank/DDBJ whole genome shotgun (WGS) entry which is preliminary data.</text>
</comment>
<name>A0AAV4MDI3_CAEEX</name>
<gene>
    <name evidence="1" type="ORF">CEXT_34901</name>
</gene>
<proteinExistence type="predicted"/>
<organism evidence="1 2">
    <name type="scientific">Caerostris extrusa</name>
    <name type="common">Bark spider</name>
    <name type="synonym">Caerostris bankana</name>
    <dbReference type="NCBI Taxonomy" id="172846"/>
    <lineage>
        <taxon>Eukaryota</taxon>
        <taxon>Metazoa</taxon>
        <taxon>Ecdysozoa</taxon>
        <taxon>Arthropoda</taxon>
        <taxon>Chelicerata</taxon>
        <taxon>Arachnida</taxon>
        <taxon>Araneae</taxon>
        <taxon>Araneomorphae</taxon>
        <taxon>Entelegynae</taxon>
        <taxon>Araneoidea</taxon>
        <taxon>Araneidae</taxon>
        <taxon>Caerostris</taxon>
    </lineage>
</organism>
<evidence type="ECO:0000313" key="1">
    <source>
        <dbReference type="EMBL" id="GIX70232.1"/>
    </source>
</evidence>
<reference evidence="1 2" key="1">
    <citation type="submission" date="2021-06" db="EMBL/GenBank/DDBJ databases">
        <title>Caerostris extrusa draft genome.</title>
        <authorList>
            <person name="Kono N."/>
            <person name="Arakawa K."/>
        </authorList>
    </citation>
    <scope>NUCLEOTIDE SEQUENCE [LARGE SCALE GENOMIC DNA]</scope>
</reference>
<dbReference type="AlphaFoldDB" id="A0AAV4MDI3"/>
<accession>A0AAV4MDI3</accession>
<dbReference type="EMBL" id="BPLR01019660">
    <property type="protein sequence ID" value="GIX70232.1"/>
    <property type="molecule type" value="Genomic_DNA"/>
</dbReference>
<sequence>MRNHYVLSRRKQRGPEDPSPLVNPFFRVSYAGPALIGLLLYTRWGPDSPFNDSSPTDDRNGQISSKLKSWICKAIIRKGWIGSLNI</sequence>